<dbReference type="STRING" id="670580.A0A1X6NEW8"/>
<reference evidence="3 4" key="1">
    <citation type="submission" date="2017-04" db="EMBL/GenBank/DDBJ databases">
        <title>Genome Sequence of the Model Brown-Rot Fungus Postia placenta SB12.</title>
        <authorList>
            <consortium name="DOE Joint Genome Institute"/>
            <person name="Gaskell J."/>
            <person name="Kersten P."/>
            <person name="Larrondo L.F."/>
            <person name="Canessa P."/>
            <person name="Martinez D."/>
            <person name="Hibbett D."/>
            <person name="Schmoll M."/>
            <person name="Kubicek C.P."/>
            <person name="Martinez A.T."/>
            <person name="Yadav J."/>
            <person name="Master E."/>
            <person name="Magnuson J.K."/>
            <person name="James T."/>
            <person name="Yaver D."/>
            <person name="Berka R."/>
            <person name="Labutti K."/>
            <person name="Lipzen A."/>
            <person name="Aerts A."/>
            <person name="Barry K."/>
            <person name="Henrissat B."/>
            <person name="Blanchette R."/>
            <person name="Grigoriev I."/>
            <person name="Cullen D."/>
        </authorList>
    </citation>
    <scope>NUCLEOTIDE SEQUENCE [LARGE SCALE GENOMIC DNA]</scope>
    <source>
        <strain evidence="3 4">MAD-698-R-SB12</strain>
    </source>
</reference>
<feature type="chain" id="PRO_5010883130" description="Protein CPL1-like domain-containing protein" evidence="1">
    <location>
        <begin position="18"/>
        <end position="155"/>
    </location>
</feature>
<dbReference type="GeneID" id="36328558"/>
<evidence type="ECO:0000313" key="3">
    <source>
        <dbReference type="EMBL" id="OSX67179.1"/>
    </source>
</evidence>
<keyword evidence="1" id="KW-0732">Signal</keyword>
<dbReference type="Proteomes" id="UP000194127">
    <property type="component" value="Unassembled WGS sequence"/>
</dbReference>
<organism evidence="3 4">
    <name type="scientific">Postia placenta MAD-698-R-SB12</name>
    <dbReference type="NCBI Taxonomy" id="670580"/>
    <lineage>
        <taxon>Eukaryota</taxon>
        <taxon>Fungi</taxon>
        <taxon>Dikarya</taxon>
        <taxon>Basidiomycota</taxon>
        <taxon>Agaricomycotina</taxon>
        <taxon>Agaricomycetes</taxon>
        <taxon>Polyporales</taxon>
        <taxon>Adustoporiaceae</taxon>
        <taxon>Rhodonia</taxon>
    </lineage>
</organism>
<dbReference type="InterPro" id="IPR048661">
    <property type="entry name" value="CPL1-like"/>
</dbReference>
<dbReference type="PANTHER" id="PTHR35192:SF2">
    <property type="entry name" value="APPLE DOMAIN-CONTAINING PROTEIN"/>
    <property type="match status" value="1"/>
</dbReference>
<dbReference type="OrthoDB" id="439917at2759"/>
<dbReference type="AlphaFoldDB" id="A0A1X6NEW8"/>
<dbReference type="PANTHER" id="PTHR35192">
    <property type="entry name" value="PROTEIN, PUTATIVE-RELATED"/>
    <property type="match status" value="1"/>
</dbReference>
<protein>
    <recommendedName>
        <fullName evidence="2">Protein CPL1-like domain-containing protein</fullName>
    </recommendedName>
</protein>
<sequence length="155" mass="16198">MRSAILAVFAFAAAVLAAPRDAARLAARAPTPVDAAPDAHWPQPSNHGWKKREQLPITPITDVSRQLCPLSMSACPISAATPTTLSEWISNGFECVEFNEDLMSCGGCGTLDEQYDCTAIAGALGVSCEVGSCRVHSCTAGYSPALDGKTCVPTN</sequence>
<dbReference type="Pfam" id="PF21671">
    <property type="entry name" value="CPL1-like"/>
    <property type="match status" value="1"/>
</dbReference>
<dbReference type="EMBL" id="KZ110591">
    <property type="protein sequence ID" value="OSX67179.1"/>
    <property type="molecule type" value="Genomic_DNA"/>
</dbReference>
<evidence type="ECO:0000259" key="2">
    <source>
        <dbReference type="Pfam" id="PF21671"/>
    </source>
</evidence>
<accession>A0A1X6NEW8</accession>
<gene>
    <name evidence="3" type="ORF">POSPLADRAFT_1127311</name>
</gene>
<feature type="signal peptide" evidence="1">
    <location>
        <begin position="1"/>
        <end position="17"/>
    </location>
</feature>
<keyword evidence="4" id="KW-1185">Reference proteome</keyword>
<feature type="domain" description="Protein CPL1-like" evidence="2">
    <location>
        <begin position="93"/>
        <end position="152"/>
    </location>
</feature>
<proteinExistence type="predicted"/>
<name>A0A1X6NEW8_9APHY</name>
<evidence type="ECO:0000256" key="1">
    <source>
        <dbReference type="SAM" id="SignalP"/>
    </source>
</evidence>
<evidence type="ECO:0000313" key="4">
    <source>
        <dbReference type="Proteomes" id="UP000194127"/>
    </source>
</evidence>
<dbReference type="InterPro" id="IPR038955">
    <property type="entry name" value="PriA/CPL1_fungi"/>
</dbReference>
<dbReference type="RefSeq" id="XP_024343973.1">
    <property type="nucleotide sequence ID" value="XM_024483609.1"/>
</dbReference>